<name>A0A6M3KXY8_9ZZZZ</name>
<dbReference type="AlphaFoldDB" id="A0A6M3KXY8"/>
<gene>
    <name evidence="2" type="ORF">MM415B03056_0011</name>
</gene>
<feature type="domain" description="DUF7736" evidence="1">
    <location>
        <begin position="2"/>
        <end position="60"/>
    </location>
</feature>
<evidence type="ECO:0000259" key="1">
    <source>
        <dbReference type="Pfam" id="PF24875"/>
    </source>
</evidence>
<reference evidence="2" key="1">
    <citation type="submission" date="2020-03" db="EMBL/GenBank/DDBJ databases">
        <title>The deep terrestrial virosphere.</title>
        <authorList>
            <person name="Holmfeldt K."/>
            <person name="Nilsson E."/>
            <person name="Simone D."/>
            <person name="Lopez-Fernandez M."/>
            <person name="Wu X."/>
            <person name="de Brujin I."/>
            <person name="Lundin D."/>
            <person name="Andersson A."/>
            <person name="Bertilsson S."/>
            <person name="Dopson M."/>
        </authorList>
    </citation>
    <scope>NUCLEOTIDE SEQUENCE</scope>
    <source>
        <strain evidence="2">MM415B03056</strain>
    </source>
</reference>
<dbReference type="InterPro" id="IPR056638">
    <property type="entry name" value="DUF7736"/>
</dbReference>
<dbReference type="Pfam" id="PF24875">
    <property type="entry name" value="DUF7736"/>
    <property type="match status" value="1"/>
</dbReference>
<evidence type="ECO:0000313" key="2">
    <source>
        <dbReference type="EMBL" id="QJA87063.1"/>
    </source>
</evidence>
<protein>
    <recommendedName>
        <fullName evidence="1">DUF7736 domain-containing protein</fullName>
    </recommendedName>
</protein>
<dbReference type="EMBL" id="MT142679">
    <property type="protein sequence ID" value="QJA87063.1"/>
    <property type="molecule type" value="Genomic_DNA"/>
</dbReference>
<organism evidence="2">
    <name type="scientific">viral metagenome</name>
    <dbReference type="NCBI Taxonomy" id="1070528"/>
    <lineage>
        <taxon>unclassified sequences</taxon>
        <taxon>metagenomes</taxon>
        <taxon>organismal metagenomes</taxon>
    </lineage>
</organism>
<proteinExistence type="predicted"/>
<accession>A0A6M3KXY8</accession>
<sequence>MDIQRLRNLTTGRLHTKMEHIYQDLGVITGEDGLMTHMLPRVIKAVKPWLREKVTDLKFWDGKFDTTHIGEFNLPETTSEERKIFFERFAAMPNPLEGKPETTPLA</sequence>